<dbReference type="EMBL" id="CP014167">
    <property type="protein sequence ID" value="ANS77364.1"/>
    <property type="molecule type" value="Genomic_DNA"/>
</dbReference>
<reference evidence="10 11" key="1">
    <citation type="submission" date="2016-01" db="EMBL/GenBank/DDBJ databases">
        <title>Complete Genome Sequence of Paenibacillus yonginensis DCY84, a novel Plant Growth-Promoting Bacteria with Elicitation of Induced Systemic Resistance.</title>
        <authorList>
            <person name="Kim Y.J."/>
            <person name="Yang D.C."/>
            <person name="Sukweenadhi J."/>
        </authorList>
    </citation>
    <scope>NUCLEOTIDE SEQUENCE [LARGE SCALE GENOMIC DNA]</scope>
    <source>
        <strain evidence="10 11">DCY84</strain>
    </source>
</reference>
<evidence type="ECO:0000259" key="9">
    <source>
        <dbReference type="PROSITE" id="PS50885"/>
    </source>
</evidence>
<feature type="domain" description="Methyl-accepting transducer" evidence="8">
    <location>
        <begin position="394"/>
        <end position="651"/>
    </location>
</feature>
<dbReference type="STRING" id="1462996.AWM70_20895"/>
<dbReference type="InterPro" id="IPR003660">
    <property type="entry name" value="HAMP_dom"/>
</dbReference>
<gene>
    <name evidence="10" type="ORF">AWM70_20895</name>
</gene>
<dbReference type="PROSITE" id="PS50111">
    <property type="entry name" value="CHEMOTAXIS_TRANSDUC_2"/>
    <property type="match status" value="1"/>
</dbReference>
<dbReference type="Proteomes" id="UP000092573">
    <property type="component" value="Chromosome"/>
</dbReference>
<evidence type="ECO:0000256" key="3">
    <source>
        <dbReference type="ARBA" id="ARBA00023136"/>
    </source>
</evidence>
<organism evidence="10 11">
    <name type="scientific">Paenibacillus yonginensis</name>
    <dbReference type="NCBI Taxonomy" id="1462996"/>
    <lineage>
        <taxon>Bacteria</taxon>
        <taxon>Bacillati</taxon>
        <taxon>Bacillota</taxon>
        <taxon>Bacilli</taxon>
        <taxon>Bacillales</taxon>
        <taxon>Paenibacillaceae</taxon>
        <taxon>Paenibacillus</taxon>
    </lineage>
</organism>
<dbReference type="CDD" id="cd18774">
    <property type="entry name" value="PDC2_HK_sensor"/>
    <property type="match status" value="1"/>
</dbReference>
<feature type="domain" description="HAMP" evidence="9">
    <location>
        <begin position="323"/>
        <end position="375"/>
    </location>
</feature>
<dbReference type="KEGG" id="pyg:AWM70_20895"/>
<dbReference type="PROSITE" id="PS50885">
    <property type="entry name" value="HAMP"/>
    <property type="match status" value="1"/>
</dbReference>
<evidence type="ECO:0000256" key="7">
    <source>
        <dbReference type="SAM" id="Phobius"/>
    </source>
</evidence>
<proteinExistence type="inferred from homology"/>
<evidence type="ECO:0000313" key="10">
    <source>
        <dbReference type="EMBL" id="ANS77364.1"/>
    </source>
</evidence>
<dbReference type="Pfam" id="PF00015">
    <property type="entry name" value="MCPsignal"/>
    <property type="match status" value="1"/>
</dbReference>
<sequence>MFAVLFAAMVAVSTILGVVSYQTAKGIIKSQVSSASRQAVSQAADKLDFLFAEYETSSRQLAVDQMLKADLETVALPEEETGTVRRTEAEKRIKQKLDGLAGSDDRLAGVRLVSVQGRTAYQSSGSPAYRADEAVASRLKQVDQSGGQPVWFPTMVQGFFDNSTEPVFAMGRLLKNLQKPEAAFILLYEFKAASLDKVLSGLGIGTSGETRLLSPDGGIVYAAEDKLLATSSDIRPGNTEGSNAVKGQGQQAKQQEGFTIQQDKKGRAQWVVYRQLGTNGWTLVGFAPERDFLSAANRLLLITLAVTLGAAAMAAGVGFYVARMVRKPLGQLYGLMEEAEQGDLQVRTSFKSRDEFGLLGQSFNRMMERISGLVGQAHGSSEGVLRTSEELAQAARRTSETAGEVAGVTREIAVGAACLAEDADKGGEVVEAVGEGMERMSEANRRMEGAARRVSAISGEGSGYMRELVEKTEAASSMAGELNLTADKLRRNTELIRSILAPMSEMTKQTQILALNASIEAARAGEAGRGFKVIAEEIRRLSEQSEASISHVAQMIEEIGSDTEQTAGVVSKISPLFAGQLGSVREAAGIFGSVAEEMEQFLAHIGRSSAALEELTSAQEVLQRTMFSVGASVQQTSAATEEAASMSALQFKVSEQLVELSARLEGLAGSMQRSLVHFRKET</sequence>
<dbReference type="CDD" id="cd06225">
    <property type="entry name" value="HAMP"/>
    <property type="match status" value="1"/>
</dbReference>
<dbReference type="PANTHER" id="PTHR32089">
    <property type="entry name" value="METHYL-ACCEPTING CHEMOTAXIS PROTEIN MCPB"/>
    <property type="match status" value="1"/>
</dbReference>
<feature type="transmembrane region" description="Helical" evidence="7">
    <location>
        <begin position="299"/>
        <end position="322"/>
    </location>
</feature>
<dbReference type="Gene3D" id="1.10.287.950">
    <property type="entry name" value="Methyl-accepting chemotaxis protein"/>
    <property type="match status" value="1"/>
</dbReference>
<keyword evidence="7" id="KW-1133">Transmembrane helix</keyword>
<evidence type="ECO:0000256" key="4">
    <source>
        <dbReference type="ARBA" id="ARBA00023224"/>
    </source>
</evidence>
<accession>A0A1B1N7I2</accession>
<dbReference type="InterPro" id="IPR004089">
    <property type="entry name" value="MCPsignal_dom"/>
</dbReference>
<evidence type="ECO:0000256" key="5">
    <source>
        <dbReference type="ARBA" id="ARBA00029447"/>
    </source>
</evidence>
<evidence type="ECO:0000256" key="2">
    <source>
        <dbReference type="ARBA" id="ARBA00022475"/>
    </source>
</evidence>
<keyword evidence="11" id="KW-1185">Reference proteome</keyword>
<dbReference type="SMART" id="SM00304">
    <property type="entry name" value="HAMP"/>
    <property type="match status" value="1"/>
</dbReference>
<keyword evidence="2" id="KW-1003">Cell membrane</keyword>
<keyword evidence="3 7" id="KW-0472">Membrane</keyword>
<evidence type="ECO:0000256" key="6">
    <source>
        <dbReference type="PROSITE-ProRule" id="PRU00284"/>
    </source>
</evidence>
<evidence type="ECO:0008006" key="12">
    <source>
        <dbReference type="Google" id="ProtNLM"/>
    </source>
</evidence>
<dbReference type="GO" id="GO:0005886">
    <property type="term" value="C:plasma membrane"/>
    <property type="evidence" value="ECO:0007669"/>
    <property type="project" value="UniProtKB-SubCell"/>
</dbReference>
<keyword evidence="4 6" id="KW-0807">Transducer</keyword>
<comment type="subcellular location">
    <subcellularLocation>
        <location evidence="1">Cell membrane</location>
    </subcellularLocation>
</comment>
<evidence type="ECO:0000313" key="11">
    <source>
        <dbReference type="Proteomes" id="UP000092573"/>
    </source>
</evidence>
<dbReference type="AlphaFoldDB" id="A0A1B1N7I2"/>
<protein>
    <recommendedName>
        <fullName evidence="12">Histidine kinase</fullName>
    </recommendedName>
</protein>
<dbReference type="SMART" id="SM00283">
    <property type="entry name" value="MA"/>
    <property type="match status" value="1"/>
</dbReference>
<evidence type="ECO:0000256" key="1">
    <source>
        <dbReference type="ARBA" id="ARBA00004236"/>
    </source>
</evidence>
<dbReference type="Pfam" id="PF00672">
    <property type="entry name" value="HAMP"/>
    <property type="match status" value="1"/>
</dbReference>
<comment type="similarity">
    <text evidence="5">Belongs to the methyl-accepting chemotaxis (MCP) protein family.</text>
</comment>
<dbReference type="PANTHER" id="PTHR32089:SF112">
    <property type="entry name" value="LYSOZYME-LIKE PROTEIN-RELATED"/>
    <property type="match status" value="1"/>
</dbReference>
<keyword evidence="7" id="KW-0812">Transmembrane</keyword>
<name>A0A1B1N7I2_9BACL</name>
<dbReference type="Gene3D" id="3.30.450.20">
    <property type="entry name" value="PAS domain"/>
    <property type="match status" value="1"/>
</dbReference>
<dbReference type="GO" id="GO:0007165">
    <property type="term" value="P:signal transduction"/>
    <property type="evidence" value="ECO:0007669"/>
    <property type="project" value="UniProtKB-KW"/>
</dbReference>
<dbReference type="SUPFAM" id="SSF58104">
    <property type="entry name" value="Methyl-accepting chemotaxis protein (MCP) signaling domain"/>
    <property type="match status" value="1"/>
</dbReference>
<evidence type="ECO:0000259" key="8">
    <source>
        <dbReference type="PROSITE" id="PS50111"/>
    </source>
</evidence>